<keyword evidence="4" id="KW-1185">Reference proteome</keyword>
<name>A0A5C3Q3E9_9AGAR</name>
<proteinExistence type="predicted"/>
<reference evidence="3 4" key="1">
    <citation type="journal article" date="2019" name="Nat. Ecol. Evol.">
        <title>Megaphylogeny resolves global patterns of mushroom evolution.</title>
        <authorList>
            <person name="Varga T."/>
            <person name="Krizsan K."/>
            <person name="Foldi C."/>
            <person name="Dima B."/>
            <person name="Sanchez-Garcia M."/>
            <person name="Sanchez-Ramirez S."/>
            <person name="Szollosi G.J."/>
            <person name="Szarkandi J.G."/>
            <person name="Papp V."/>
            <person name="Albert L."/>
            <person name="Andreopoulos W."/>
            <person name="Angelini C."/>
            <person name="Antonin V."/>
            <person name="Barry K.W."/>
            <person name="Bougher N.L."/>
            <person name="Buchanan P."/>
            <person name="Buyck B."/>
            <person name="Bense V."/>
            <person name="Catcheside P."/>
            <person name="Chovatia M."/>
            <person name="Cooper J."/>
            <person name="Damon W."/>
            <person name="Desjardin D."/>
            <person name="Finy P."/>
            <person name="Geml J."/>
            <person name="Haridas S."/>
            <person name="Hughes K."/>
            <person name="Justo A."/>
            <person name="Karasinski D."/>
            <person name="Kautmanova I."/>
            <person name="Kiss B."/>
            <person name="Kocsube S."/>
            <person name="Kotiranta H."/>
            <person name="LaButti K.M."/>
            <person name="Lechner B.E."/>
            <person name="Liimatainen K."/>
            <person name="Lipzen A."/>
            <person name="Lukacs Z."/>
            <person name="Mihaltcheva S."/>
            <person name="Morgado L.N."/>
            <person name="Niskanen T."/>
            <person name="Noordeloos M.E."/>
            <person name="Ohm R.A."/>
            <person name="Ortiz-Santana B."/>
            <person name="Ovrebo C."/>
            <person name="Racz N."/>
            <person name="Riley R."/>
            <person name="Savchenko A."/>
            <person name="Shiryaev A."/>
            <person name="Soop K."/>
            <person name="Spirin V."/>
            <person name="Szebenyi C."/>
            <person name="Tomsovsky M."/>
            <person name="Tulloss R.E."/>
            <person name="Uehling J."/>
            <person name="Grigoriev I.V."/>
            <person name="Vagvolgyi C."/>
            <person name="Papp T."/>
            <person name="Martin F.M."/>
            <person name="Miettinen O."/>
            <person name="Hibbett D.S."/>
            <person name="Nagy L.G."/>
        </authorList>
    </citation>
    <scope>NUCLEOTIDE SEQUENCE [LARGE SCALE GENOMIC DNA]</scope>
    <source>
        <strain evidence="3 4">CBS 309.79</strain>
    </source>
</reference>
<organism evidence="3 4">
    <name type="scientific">Pterulicium gracile</name>
    <dbReference type="NCBI Taxonomy" id="1884261"/>
    <lineage>
        <taxon>Eukaryota</taxon>
        <taxon>Fungi</taxon>
        <taxon>Dikarya</taxon>
        <taxon>Basidiomycota</taxon>
        <taxon>Agaricomycotina</taxon>
        <taxon>Agaricomycetes</taxon>
        <taxon>Agaricomycetidae</taxon>
        <taxon>Agaricales</taxon>
        <taxon>Pleurotineae</taxon>
        <taxon>Pterulaceae</taxon>
        <taxon>Pterulicium</taxon>
    </lineage>
</organism>
<dbReference type="SUPFAM" id="SSF51430">
    <property type="entry name" value="NAD(P)-linked oxidoreductase"/>
    <property type="match status" value="1"/>
</dbReference>
<evidence type="ECO:0000259" key="2">
    <source>
        <dbReference type="Pfam" id="PF00248"/>
    </source>
</evidence>
<dbReference type="OrthoDB" id="2845141at2759"/>
<dbReference type="GO" id="GO:0016491">
    <property type="term" value="F:oxidoreductase activity"/>
    <property type="evidence" value="ECO:0007669"/>
    <property type="project" value="UniProtKB-KW"/>
</dbReference>
<dbReference type="PANTHER" id="PTHR43364:SF4">
    <property type="entry name" value="NAD(P)-LINKED OXIDOREDUCTASE SUPERFAMILY PROTEIN"/>
    <property type="match status" value="1"/>
</dbReference>
<dbReference type="InterPro" id="IPR050523">
    <property type="entry name" value="AKR_Detox_Biosynth"/>
</dbReference>
<dbReference type="InterPro" id="IPR023210">
    <property type="entry name" value="NADP_OxRdtase_dom"/>
</dbReference>
<evidence type="ECO:0000313" key="3">
    <source>
        <dbReference type="EMBL" id="TFK95579.1"/>
    </source>
</evidence>
<feature type="domain" description="NADP-dependent oxidoreductase" evidence="2">
    <location>
        <begin position="18"/>
        <end position="303"/>
    </location>
</feature>
<dbReference type="InterPro" id="IPR036812">
    <property type="entry name" value="NAD(P)_OxRdtase_dom_sf"/>
</dbReference>
<sequence length="322" mass="35501">MATPKTPANVAYGSSTVFSTAEEARATYDVIAKHEDVKEIDTARFYGDSEKWIGELGLAEKYKITTKAPTINPGQSKEAILSGAKESLKLLRVDRVAVFLLHAPDISTPFADQMEAVQQLYLEGRFEKFGISNFSPAQVQEIHAIASSKGYVLPTVYQGSYSLLSRNLEHELFPILRSLSIAFQAYAPIAGGFLVKTPEFIANPPDGGRWDRKTIVGRMYHGAFNKPEIIKYLEEYIQLSELTGLGQAELAYRWVRFHSILDGAKGDSIIVGASSPVQLDQTLSFVEKGPLSEAVVGKLEAMWETVKDVAPHHDTMLNGFLS</sequence>
<dbReference type="PRINTS" id="PR00069">
    <property type="entry name" value="ALDKETRDTASE"/>
</dbReference>
<accession>A0A5C3Q3E9</accession>
<gene>
    <name evidence="3" type="ORF">BDV98DRAFT_517404</name>
</gene>
<dbReference type="CDD" id="cd19075">
    <property type="entry name" value="AKR_AKR7A1-5"/>
    <property type="match status" value="1"/>
</dbReference>
<dbReference type="InterPro" id="IPR020471">
    <property type="entry name" value="AKR"/>
</dbReference>
<evidence type="ECO:0000256" key="1">
    <source>
        <dbReference type="ARBA" id="ARBA00023002"/>
    </source>
</evidence>
<dbReference type="AlphaFoldDB" id="A0A5C3Q3E9"/>
<dbReference type="STRING" id="1884261.A0A5C3Q3E9"/>
<dbReference type="PANTHER" id="PTHR43364">
    <property type="entry name" value="NADH-SPECIFIC METHYLGLYOXAL REDUCTASE-RELATED"/>
    <property type="match status" value="1"/>
</dbReference>
<protein>
    <submittedName>
        <fullName evidence="3">NADP-dependent oxidoreductase domain-containing protein</fullName>
    </submittedName>
</protein>
<evidence type="ECO:0000313" key="4">
    <source>
        <dbReference type="Proteomes" id="UP000305067"/>
    </source>
</evidence>
<dbReference type="Proteomes" id="UP000305067">
    <property type="component" value="Unassembled WGS sequence"/>
</dbReference>
<dbReference type="EMBL" id="ML178880">
    <property type="protein sequence ID" value="TFK95579.1"/>
    <property type="molecule type" value="Genomic_DNA"/>
</dbReference>
<dbReference type="Pfam" id="PF00248">
    <property type="entry name" value="Aldo_ket_red"/>
    <property type="match status" value="1"/>
</dbReference>
<keyword evidence="1" id="KW-0560">Oxidoreductase</keyword>
<dbReference type="Gene3D" id="3.20.20.100">
    <property type="entry name" value="NADP-dependent oxidoreductase domain"/>
    <property type="match status" value="1"/>
</dbReference>